<dbReference type="EMBL" id="HBUF01463398">
    <property type="protein sequence ID" value="CAG6744285.1"/>
    <property type="molecule type" value="Transcribed_RNA"/>
</dbReference>
<dbReference type="AlphaFoldDB" id="A0A8D8ZDF7"/>
<name>A0A8D8ZDF7_9HEMI</name>
<organism evidence="1">
    <name type="scientific">Cacopsylla melanoneura</name>
    <dbReference type="NCBI Taxonomy" id="428564"/>
    <lineage>
        <taxon>Eukaryota</taxon>
        <taxon>Metazoa</taxon>
        <taxon>Ecdysozoa</taxon>
        <taxon>Arthropoda</taxon>
        <taxon>Hexapoda</taxon>
        <taxon>Insecta</taxon>
        <taxon>Pterygota</taxon>
        <taxon>Neoptera</taxon>
        <taxon>Paraneoptera</taxon>
        <taxon>Hemiptera</taxon>
        <taxon>Sternorrhyncha</taxon>
        <taxon>Psylloidea</taxon>
        <taxon>Psyllidae</taxon>
        <taxon>Psyllinae</taxon>
        <taxon>Cacopsylla</taxon>
    </lineage>
</organism>
<proteinExistence type="predicted"/>
<reference evidence="1" key="1">
    <citation type="submission" date="2021-05" db="EMBL/GenBank/DDBJ databases">
        <authorList>
            <person name="Alioto T."/>
            <person name="Alioto T."/>
            <person name="Gomez Garrido J."/>
        </authorList>
    </citation>
    <scope>NUCLEOTIDE SEQUENCE</scope>
</reference>
<accession>A0A8D8ZDF7</accession>
<dbReference type="EMBL" id="HBUF01463399">
    <property type="protein sequence ID" value="CAG6744286.1"/>
    <property type="molecule type" value="Transcribed_RNA"/>
</dbReference>
<sequence>MRKYRRKLKTTPLKSPDSIMVSYSCANTLGKAVRKSLNVLPKSPSKRRAVVRQLIKETFKTDVDISLTLPKAFKKRNQETEEKVIKFYLSDGISWQAPGKRDFVSIIKLEKKYMPRKDTC</sequence>
<evidence type="ECO:0000313" key="1">
    <source>
        <dbReference type="EMBL" id="CAG6744286.1"/>
    </source>
</evidence>
<protein>
    <submittedName>
        <fullName evidence="1">Uncharacterized protein</fullName>
    </submittedName>
</protein>